<dbReference type="EMBL" id="JANXLI010000008">
    <property type="protein sequence ID" value="MCZ2491991.1"/>
    <property type="molecule type" value="Genomic_DNA"/>
</dbReference>
<dbReference type="NCBIfam" id="TIGR01167">
    <property type="entry name" value="LPXTG_anchor"/>
    <property type="match status" value="1"/>
</dbReference>
<dbReference type="RefSeq" id="WP_269026239.1">
    <property type="nucleotide sequence ID" value="NZ_JANXKW010000007.1"/>
</dbReference>
<keyword evidence="10" id="KW-1185">Reference proteome</keyword>
<keyword evidence="7" id="KW-0472">Membrane</keyword>
<keyword evidence="3" id="KW-0732">Signal</keyword>
<evidence type="ECO:0000256" key="7">
    <source>
        <dbReference type="SAM" id="Phobius"/>
    </source>
</evidence>
<feature type="non-terminal residue" evidence="9">
    <location>
        <position position="1"/>
    </location>
</feature>
<dbReference type="PROSITE" id="PS50847">
    <property type="entry name" value="GRAM_POS_ANCHORING"/>
    <property type="match status" value="1"/>
</dbReference>
<dbReference type="Pfam" id="PF00746">
    <property type="entry name" value="Gram_pos_anchor"/>
    <property type="match status" value="1"/>
</dbReference>
<feature type="compositionally biased region" description="Basic and acidic residues" evidence="6">
    <location>
        <begin position="224"/>
        <end position="233"/>
    </location>
</feature>
<comment type="caution">
    <text evidence="9">The sequence shown here is derived from an EMBL/GenBank/DDBJ whole genome shotgun (WGS) entry which is preliminary data.</text>
</comment>
<reference evidence="9" key="1">
    <citation type="submission" date="2022-09" db="EMBL/GenBank/DDBJ databases">
        <title>Diversity of Dellaglioa algida.</title>
        <authorList>
            <person name="Matthias E."/>
            <person name="Werum V."/>
        </authorList>
    </citation>
    <scope>NUCLEOTIDE SEQUENCE</scope>
    <source>
        <strain evidence="9">TMW 2.2523</strain>
    </source>
</reference>
<gene>
    <name evidence="9" type="ORF">N0K80_07465</name>
</gene>
<evidence type="ECO:0000256" key="6">
    <source>
        <dbReference type="SAM" id="MobiDB-lite"/>
    </source>
</evidence>
<evidence type="ECO:0000256" key="1">
    <source>
        <dbReference type="ARBA" id="ARBA00022512"/>
    </source>
</evidence>
<keyword evidence="7" id="KW-0812">Transmembrane</keyword>
<organism evidence="9 10">
    <name type="scientific">Dellaglioa carnosa</name>
    <dbReference type="NCBI Taxonomy" id="2995136"/>
    <lineage>
        <taxon>Bacteria</taxon>
        <taxon>Bacillati</taxon>
        <taxon>Bacillota</taxon>
        <taxon>Bacilli</taxon>
        <taxon>Lactobacillales</taxon>
        <taxon>Lactobacillaceae</taxon>
        <taxon>Dellaglioa</taxon>
    </lineage>
</organism>
<feature type="domain" description="Gram-positive cocci surface proteins LPxTG" evidence="8">
    <location>
        <begin position="248"/>
        <end position="283"/>
    </location>
</feature>
<feature type="region of interest" description="Disordered" evidence="6">
    <location>
        <begin position="224"/>
        <end position="251"/>
    </location>
</feature>
<keyword evidence="2" id="KW-0964">Secreted</keyword>
<sequence>LAGSASETGKYMKNNLVVTYVYEKEELPVSTGTVTARYVDVTGRQISADIKTTGAQGTTYKTNQQVVKGYTFKEMLAGSASTTGKYTNENQIITYVYVEYMKPIVNGTITVKYVDENGKALRTDVLMTGPVGSSYSVDREEIKGYTFKEIKNGSAETGGVYADNNLIVIYVYTKDLVNEVPKPEVPKLEIPKLKATKSEVIKPIKERLKVTEKTSKNIKVMGEVENKNKKNDTKTVQSKKVQKDKKQLPQTDEKANSVLTMMIGGLVAGLSLIGLFIKKRIKK</sequence>
<keyword evidence="4" id="KW-0677">Repeat</keyword>
<dbReference type="InterPro" id="IPR009459">
    <property type="entry name" value="MucBP_dom"/>
</dbReference>
<name>A0ABT4JPR9_9LACO</name>
<evidence type="ECO:0000256" key="2">
    <source>
        <dbReference type="ARBA" id="ARBA00022525"/>
    </source>
</evidence>
<evidence type="ECO:0000256" key="4">
    <source>
        <dbReference type="ARBA" id="ARBA00022737"/>
    </source>
</evidence>
<evidence type="ECO:0000256" key="5">
    <source>
        <dbReference type="ARBA" id="ARBA00023088"/>
    </source>
</evidence>
<evidence type="ECO:0000313" key="10">
    <source>
        <dbReference type="Proteomes" id="UP001081467"/>
    </source>
</evidence>
<accession>A0ABT4JPR9</accession>
<evidence type="ECO:0000313" key="9">
    <source>
        <dbReference type="EMBL" id="MCZ2491991.1"/>
    </source>
</evidence>
<feature type="transmembrane region" description="Helical" evidence="7">
    <location>
        <begin position="258"/>
        <end position="277"/>
    </location>
</feature>
<keyword evidence="5" id="KW-0572">Peptidoglycan-anchor</keyword>
<protein>
    <submittedName>
        <fullName evidence="9">MucBP domain-containing protein</fullName>
    </submittedName>
</protein>
<dbReference type="Proteomes" id="UP001081467">
    <property type="component" value="Unassembled WGS sequence"/>
</dbReference>
<proteinExistence type="predicted"/>
<keyword evidence="7" id="KW-1133">Transmembrane helix</keyword>
<evidence type="ECO:0000259" key="8">
    <source>
        <dbReference type="PROSITE" id="PS50847"/>
    </source>
</evidence>
<evidence type="ECO:0000256" key="3">
    <source>
        <dbReference type="ARBA" id="ARBA00022729"/>
    </source>
</evidence>
<dbReference type="InterPro" id="IPR019931">
    <property type="entry name" value="LPXTG_anchor"/>
</dbReference>
<dbReference type="Pfam" id="PF06458">
    <property type="entry name" value="MucBP"/>
    <property type="match status" value="2"/>
</dbReference>
<dbReference type="Gene3D" id="3.10.20.320">
    <property type="entry name" value="Putative peptidoglycan bound protein (lpxtg motif)"/>
    <property type="match status" value="2"/>
</dbReference>
<keyword evidence="1" id="KW-0134">Cell wall</keyword>